<evidence type="ECO:0000256" key="1">
    <source>
        <dbReference type="ARBA" id="ARBA00008987"/>
    </source>
</evidence>
<dbReference type="InterPro" id="IPR013766">
    <property type="entry name" value="Thioredoxin_domain"/>
</dbReference>
<dbReference type="InterPro" id="IPR011990">
    <property type="entry name" value="TPR-like_helical_dom_sf"/>
</dbReference>
<comment type="caution">
    <text evidence="9">The sequence shown here is derived from an EMBL/GenBank/DDBJ whole genome shotgun (WGS) entry which is preliminary data.</text>
</comment>
<dbReference type="InterPro" id="IPR036249">
    <property type="entry name" value="Thioredoxin-like_sf"/>
</dbReference>
<evidence type="ECO:0000313" key="9">
    <source>
        <dbReference type="EMBL" id="PIO98300.1"/>
    </source>
</evidence>
<dbReference type="Pfam" id="PF14559">
    <property type="entry name" value="TPR_19"/>
    <property type="match status" value="1"/>
</dbReference>
<organism evidence="9 10">
    <name type="scientific">Pleomorphomonas carboxyditropha</name>
    <dbReference type="NCBI Taxonomy" id="2023338"/>
    <lineage>
        <taxon>Bacteria</taxon>
        <taxon>Pseudomonadati</taxon>
        <taxon>Pseudomonadota</taxon>
        <taxon>Alphaproteobacteria</taxon>
        <taxon>Hyphomicrobiales</taxon>
        <taxon>Pleomorphomonadaceae</taxon>
        <taxon>Pleomorphomonas</taxon>
    </lineage>
</organism>
<dbReference type="SUPFAM" id="SSF48452">
    <property type="entry name" value="TPR-like"/>
    <property type="match status" value="1"/>
</dbReference>
<proteinExistence type="inferred from homology"/>
<comment type="similarity">
    <text evidence="1">Belongs to the thioredoxin family.</text>
</comment>
<keyword evidence="3" id="KW-0249">Electron transport</keyword>
<evidence type="ECO:0000256" key="3">
    <source>
        <dbReference type="ARBA" id="ARBA00022982"/>
    </source>
</evidence>
<dbReference type="Pfam" id="PF00085">
    <property type="entry name" value="Thioredoxin"/>
    <property type="match status" value="1"/>
</dbReference>
<dbReference type="CDD" id="cd02947">
    <property type="entry name" value="TRX_family"/>
    <property type="match status" value="1"/>
</dbReference>
<dbReference type="GO" id="GO:0015035">
    <property type="term" value="F:protein-disulfide reductase activity"/>
    <property type="evidence" value="ECO:0007669"/>
    <property type="project" value="UniProtKB-UniRule"/>
</dbReference>
<dbReference type="GO" id="GO:0006950">
    <property type="term" value="P:response to stress"/>
    <property type="evidence" value="ECO:0007669"/>
    <property type="project" value="UniProtKB-ARBA"/>
</dbReference>
<evidence type="ECO:0000259" key="8">
    <source>
        <dbReference type="PROSITE" id="PS51352"/>
    </source>
</evidence>
<dbReference type="SUPFAM" id="SSF52833">
    <property type="entry name" value="Thioredoxin-like"/>
    <property type="match status" value="1"/>
</dbReference>
<dbReference type="Gene3D" id="1.25.40.10">
    <property type="entry name" value="Tetratricopeptide repeat domain"/>
    <property type="match status" value="2"/>
</dbReference>
<dbReference type="PROSITE" id="PS00194">
    <property type="entry name" value="THIOREDOXIN_1"/>
    <property type="match status" value="1"/>
</dbReference>
<feature type="domain" description="Thioredoxin" evidence="8">
    <location>
        <begin position="12"/>
        <end position="132"/>
    </location>
</feature>
<dbReference type="InterPro" id="IPR005746">
    <property type="entry name" value="Thioredoxin"/>
</dbReference>
<protein>
    <recommendedName>
        <fullName evidence="6">Thioredoxin</fullName>
    </recommendedName>
</protein>
<reference evidence="9 10" key="1">
    <citation type="submission" date="2017-08" db="EMBL/GenBank/DDBJ databases">
        <title>Pleomorphomonas carboxidotrophicus sp. nov., a new mesophilic hydrogenogenic carboxidotroph.</title>
        <authorList>
            <person name="Esquivel-Elizondo S."/>
            <person name="Krajmalnik-Brown R."/>
            <person name="Maldonado J."/>
        </authorList>
    </citation>
    <scope>NUCLEOTIDE SEQUENCE [LARGE SCALE GENOMIC DNA]</scope>
    <source>
        <strain evidence="9 10">SVCO-16</strain>
    </source>
</reference>
<keyword evidence="2" id="KW-0813">Transport</keyword>
<gene>
    <name evidence="9" type="primary">trxA</name>
    <name evidence="9" type="ORF">CJ014_15115</name>
</gene>
<dbReference type="PRINTS" id="PR00421">
    <property type="entry name" value="THIOREDOXIN"/>
</dbReference>
<keyword evidence="5" id="KW-0676">Redox-active center</keyword>
<dbReference type="OrthoDB" id="9790390at2"/>
<dbReference type="NCBIfam" id="TIGR01068">
    <property type="entry name" value="thioredoxin"/>
    <property type="match status" value="1"/>
</dbReference>
<dbReference type="EMBL" id="NQVN01000010">
    <property type="protein sequence ID" value="PIO98300.1"/>
    <property type="molecule type" value="Genomic_DNA"/>
</dbReference>
<dbReference type="Proteomes" id="UP000231070">
    <property type="component" value="Unassembled WGS sequence"/>
</dbReference>
<evidence type="ECO:0000256" key="4">
    <source>
        <dbReference type="ARBA" id="ARBA00023157"/>
    </source>
</evidence>
<dbReference type="InterPro" id="IPR017937">
    <property type="entry name" value="Thioredoxin_CS"/>
</dbReference>
<dbReference type="GO" id="GO:0045454">
    <property type="term" value="P:cell redox homeostasis"/>
    <property type="evidence" value="ECO:0007669"/>
    <property type="project" value="TreeGrafter"/>
</dbReference>
<keyword evidence="4" id="KW-1015">Disulfide bond</keyword>
<evidence type="ECO:0000256" key="7">
    <source>
        <dbReference type="SAM" id="MobiDB-lite"/>
    </source>
</evidence>
<evidence type="ECO:0000313" key="10">
    <source>
        <dbReference type="Proteomes" id="UP000231070"/>
    </source>
</evidence>
<dbReference type="GO" id="GO:0005829">
    <property type="term" value="C:cytosol"/>
    <property type="evidence" value="ECO:0007669"/>
    <property type="project" value="TreeGrafter"/>
</dbReference>
<evidence type="ECO:0000256" key="6">
    <source>
        <dbReference type="NCBIfam" id="TIGR01068"/>
    </source>
</evidence>
<dbReference type="PROSITE" id="PS51352">
    <property type="entry name" value="THIOREDOXIN_2"/>
    <property type="match status" value="1"/>
</dbReference>
<evidence type="ECO:0000256" key="5">
    <source>
        <dbReference type="ARBA" id="ARBA00023284"/>
    </source>
</evidence>
<evidence type="ECO:0000256" key="2">
    <source>
        <dbReference type="ARBA" id="ARBA00022448"/>
    </source>
</evidence>
<dbReference type="AlphaFoldDB" id="A0A2G9WVZ8"/>
<dbReference type="FunFam" id="3.40.30.10:FF:000001">
    <property type="entry name" value="Thioredoxin"/>
    <property type="match status" value="1"/>
</dbReference>
<accession>A0A2G9WVZ8</accession>
<dbReference type="Pfam" id="PF14561">
    <property type="entry name" value="TPR_20"/>
    <property type="match status" value="1"/>
</dbReference>
<name>A0A2G9WVZ8_9HYPH</name>
<dbReference type="Gene3D" id="3.40.30.10">
    <property type="entry name" value="Glutaredoxin"/>
    <property type="match status" value="1"/>
</dbReference>
<dbReference type="PANTHER" id="PTHR45663">
    <property type="entry name" value="GEO12009P1"/>
    <property type="match status" value="1"/>
</dbReference>
<feature type="region of interest" description="Disordered" evidence="7">
    <location>
        <begin position="1"/>
        <end position="22"/>
    </location>
</feature>
<dbReference type="PANTHER" id="PTHR45663:SF11">
    <property type="entry name" value="GEO12009P1"/>
    <property type="match status" value="1"/>
</dbReference>
<sequence>MSSPTFTFGNGFAPPGAAPAPAADDVIETTTRDFVRDVLDASKDKPVLVDFWAEWCGPCKQLTPVLEKVVRDAKGKVRLVKMNIDEHPEVAGQLGIQSIPAVIAFVKGRAADGFMGAQPESQVRQFIERVAGPMGPTDQEKLLAAGQEALAAGDPQAAAGAFLAVLDTEPESLVATAGLVRALTAAGQLEDARTVLARVPDLKAGDPAIAGARAELELAERAASVGDTEALAAAVAANPADHQARFELAEALAAGGDRQAAVDQLVEIVRRERGWNDGAARKQLVKFFEAWGMTDPMTLYGRRKLSSVLFS</sequence>
<dbReference type="RefSeq" id="WP_100081326.1">
    <property type="nucleotide sequence ID" value="NZ_NQVN01000010.1"/>
</dbReference>
<keyword evidence="10" id="KW-1185">Reference proteome</keyword>